<dbReference type="VEuPathDB" id="VectorBase:RPRC008173"/>
<evidence type="ECO:0000313" key="6">
    <source>
        <dbReference type="Proteomes" id="UP000015103"/>
    </source>
</evidence>
<dbReference type="eggNOG" id="KOG2563">
    <property type="taxonomic scope" value="Eukaryota"/>
</dbReference>
<organism evidence="5 6">
    <name type="scientific">Rhodnius prolixus</name>
    <name type="common">Triatomid bug</name>
    <dbReference type="NCBI Taxonomy" id="13249"/>
    <lineage>
        <taxon>Eukaryota</taxon>
        <taxon>Metazoa</taxon>
        <taxon>Ecdysozoa</taxon>
        <taxon>Arthropoda</taxon>
        <taxon>Hexapoda</taxon>
        <taxon>Insecta</taxon>
        <taxon>Pterygota</taxon>
        <taxon>Neoptera</taxon>
        <taxon>Paraneoptera</taxon>
        <taxon>Hemiptera</taxon>
        <taxon>Heteroptera</taxon>
        <taxon>Panheteroptera</taxon>
        <taxon>Cimicomorpha</taxon>
        <taxon>Reduviidae</taxon>
        <taxon>Triatominae</taxon>
        <taxon>Rhodnius</taxon>
    </lineage>
</organism>
<keyword evidence="4" id="KW-0472">Membrane</keyword>
<reference evidence="5" key="1">
    <citation type="submission" date="2015-05" db="UniProtKB">
        <authorList>
            <consortium name="EnsemblMetazoa"/>
        </authorList>
    </citation>
    <scope>IDENTIFICATION</scope>
</reference>
<proteinExistence type="predicted"/>
<keyword evidence="6" id="KW-1185">Reference proteome</keyword>
<dbReference type="Proteomes" id="UP000015103">
    <property type="component" value="Unassembled WGS sequence"/>
</dbReference>
<dbReference type="InParanoid" id="T1HVV3"/>
<evidence type="ECO:0000256" key="1">
    <source>
        <dbReference type="ARBA" id="ARBA00004141"/>
    </source>
</evidence>
<dbReference type="AlphaFoldDB" id="T1HVV3"/>
<dbReference type="EMBL" id="ACPB03020529">
    <property type="status" value="NOT_ANNOTATED_CDS"/>
    <property type="molecule type" value="Genomic_DNA"/>
</dbReference>
<dbReference type="HOGENOM" id="CLU_1639657_0_0_1"/>
<evidence type="ECO:0000256" key="4">
    <source>
        <dbReference type="ARBA" id="ARBA00023136"/>
    </source>
</evidence>
<accession>T1HVV3</accession>
<evidence type="ECO:0000256" key="3">
    <source>
        <dbReference type="ARBA" id="ARBA00022989"/>
    </source>
</evidence>
<protein>
    <recommendedName>
        <fullName evidence="7">Major facilitator superfamily (MFS) profile domain-containing protein</fullName>
    </recommendedName>
</protein>
<dbReference type="InterPro" id="IPR049680">
    <property type="entry name" value="FLVCR1-2_SLC49-like"/>
</dbReference>
<dbReference type="PANTHER" id="PTHR10924">
    <property type="entry name" value="MAJOR FACILITATOR SUPERFAMILY PROTEIN-RELATED"/>
    <property type="match status" value="1"/>
</dbReference>
<keyword evidence="2" id="KW-0812">Transmembrane</keyword>
<name>T1HVV3_RHOPR</name>
<comment type="subcellular location">
    <subcellularLocation>
        <location evidence="1">Membrane</location>
        <topology evidence="1">Multi-pass membrane protein</topology>
    </subcellularLocation>
</comment>
<dbReference type="PANTHER" id="PTHR10924:SF27">
    <property type="entry name" value="SOLUTE CARRIER FAMILY 49 MEMBER 4"/>
    <property type="match status" value="1"/>
</dbReference>
<evidence type="ECO:0000313" key="5">
    <source>
        <dbReference type="EnsemblMetazoa" id="RPRC008173-PA"/>
    </source>
</evidence>
<keyword evidence="3" id="KW-1133">Transmembrane helix</keyword>
<dbReference type="EnsemblMetazoa" id="RPRC008173-RA">
    <property type="protein sequence ID" value="RPRC008173-PA"/>
    <property type="gene ID" value="RPRC008173"/>
</dbReference>
<dbReference type="GO" id="GO:0016020">
    <property type="term" value="C:membrane"/>
    <property type="evidence" value="ECO:0007669"/>
    <property type="project" value="UniProtKB-SubCell"/>
</dbReference>
<dbReference type="OMA" id="KRTENHR"/>
<evidence type="ECO:0008006" key="7">
    <source>
        <dbReference type="Google" id="ProtNLM"/>
    </source>
</evidence>
<sequence length="162" mass="18119">KLQTETARLGFWTIICSSCLGLSISKVSDSCPGHIKTILLILIAFADLMFLWILLLTVDVVPFRKTSLVLVVIGGLSIVWATPALFYELGAELTFPIQEGIVAGCMMALNNFAACIVYLQLYIFPGLNVSWMNYALVIFGIASWICLFFVREKYNRLLIDRD</sequence>
<evidence type="ECO:0000256" key="2">
    <source>
        <dbReference type="ARBA" id="ARBA00022692"/>
    </source>
</evidence>
<dbReference type="STRING" id="13249.T1HVV3"/>